<feature type="compositionally biased region" description="Polar residues" evidence="1">
    <location>
        <begin position="129"/>
        <end position="143"/>
    </location>
</feature>
<comment type="caution">
    <text evidence="2">The sequence shown here is derived from an EMBL/GenBank/DDBJ whole genome shotgun (WGS) entry which is preliminary data.</text>
</comment>
<evidence type="ECO:0000313" key="2">
    <source>
        <dbReference type="EMBL" id="KAK9731217.1"/>
    </source>
</evidence>
<feature type="region of interest" description="Disordered" evidence="1">
    <location>
        <begin position="39"/>
        <end position="84"/>
    </location>
</feature>
<feature type="region of interest" description="Disordered" evidence="1">
    <location>
        <begin position="129"/>
        <end position="176"/>
    </location>
</feature>
<dbReference type="EMBL" id="JASPKY010000136">
    <property type="protein sequence ID" value="KAK9731217.1"/>
    <property type="molecule type" value="Genomic_DNA"/>
</dbReference>
<reference evidence="2 3" key="1">
    <citation type="journal article" date="2024" name="BMC Genomics">
        <title>De novo assembly and annotation of Popillia japonica's genome with initial clues to its potential as an invasive pest.</title>
        <authorList>
            <person name="Cucini C."/>
            <person name="Boschi S."/>
            <person name="Funari R."/>
            <person name="Cardaioli E."/>
            <person name="Iannotti N."/>
            <person name="Marturano G."/>
            <person name="Paoli F."/>
            <person name="Bruttini M."/>
            <person name="Carapelli A."/>
            <person name="Frati F."/>
            <person name="Nardi F."/>
        </authorList>
    </citation>
    <scope>NUCLEOTIDE SEQUENCE [LARGE SCALE GENOMIC DNA]</scope>
    <source>
        <strain evidence="2">DMR45628</strain>
    </source>
</reference>
<dbReference type="Proteomes" id="UP001458880">
    <property type="component" value="Unassembled WGS sequence"/>
</dbReference>
<feature type="compositionally biased region" description="Basic residues" evidence="1">
    <location>
        <begin position="57"/>
        <end position="69"/>
    </location>
</feature>
<protein>
    <submittedName>
        <fullName evidence="2">Uncharacterized protein</fullName>
    </submittedName>
</protein>
<sequence>MTTLTKNVIVPLKNEIQKLTKENTLLSEEVKLLKNIVSSSSQSQDVAGGTKESQNKIKNKKHQQIKTSHRKAEETNTNTNGNDLTHTMEKIEYQEKTNINYASAMEKIEYQEKTNINYASAVKDNINNKTAHSTEDGSNNIIPEQSDYKERGEDRQEWKTVKSKSNRKRSGKPLPTVVGAQTNCTVKASARNAYLFVSRIATNTQKEDLLNFLRTQFPEADCEEITSRYPDKYKSFKVTIHLENYEAAMNPDIWPRDVLVTRFFHRRSRAQNNT</sequence>
<proteinExistence type="predicted"/>
<feature type="compositionally biased region" description="Polar residues" evidence="1">
    <location>
        <begin position="75"/>
        <end position="84"/>
    </location>
</feature>
<gene>
    <name evidence="2" type="ORF">QE152_g13827</name>
</gene>
<feature type="compositionally biased region" description="Basic residues" evidence="1">
    <location>
        <begin position="161"/>
        <end position="171"/>
    </location>
</feature>
<keyword evidence="3" id="KW-1185">Reference proteome</keyword>
<evidence type="ECO:0000313" key="3">
    <source>
        <dbReference type="Proteomes" id="UP001458880"/>
    </source>
</evidence>
<feature type="compositionally biased region" description="Basic and acidic residues" evidence="1">
    <location>
        <begin position="146"/>
        <end position="160"/>
    </location>
</feature>
<evidence type="ECO:0000256" key="1">
    <source>
        <dbReference type="SAM" id="MobiDB-lite"/>
    </source>
</evidence>
<name>A0AAW1LCV5_POPJA</name>
<dbReference type="AlphaFoldDB" id="A0AAW1LCV5"/>
<organism evidence="2 3">
    <name type="scientific">Popillia japonica</name>
    <name type="common">Japanese beetle</name>
    <dbReference type="NCBI Taxonomy" id="7064"/>
    <lineage>
        <taxon>Eukaryota</taxon>
        <taxon>Metazoa</taxon>
        <taxon>Ecdysozoa</taxon>
        <taxon>Arthropoda</taxon>
        <taxon>Hexapoda</taxon>
        <taxon>Insecta</taxon>
        <taxon>Pterygota</taxon>
        <taxon>Neoptera</taxon>
        <taxon>Endopterygota</taxon>
        <taxon>Coleoptera</taxon>
        <taxon>Polyphaga</taxon>
        <taxon>Scarabaeiformia</taxon>
        <taxon>Scarabaeidae</taxon>
        <taxon>Rutelinae</taxon>
        <taxon>Popillia</taxon>
    </lineage>
</organism>
<accession>A0AAW1LCV5</accession>